<dbReference type="EC" id="1.1.1.49" evidence="2"/>
<protein>
    <submittedName>
        <fullName evidence="2">Glucose-6-phosphate dehydrogenase</fullName>
        <ecNumber evidence="2">1.1.1.49</ecNumber>
    </submittedName>
</protein>
<feature type="domain" description="Glucose-6-phosphate dehydrogenase NAD-binding" evidence="1">
    <location>
        <begin position="5"/>
        <end position="85"/>
    </location>
</feature>
<dbReference type="Pfam" id="PF00479">
    <property type="entry name" value="G6PD_N"/>
    <property type="match status" value="1"/>
</dbReference>
<accession>A0A9X2Y1F0</accession>
<feature type="non-terminal residue" evidence="2">
    <location>
        <position position="1"/>
    </location>
</feature>
<feature type="non-terminal residue" evidence="2">
    <location>
        <position position="87"/>
    </location>
</feature>
<dbReference type="InterPro" id="IPR036291">
    <property type="entry name" value="NAD(P)-bd_dom_sf"/>
</dbReference>
<evidence type="ECO:0000313" key="2">
    <source>
        <dbReference type="EMBL" id="MCV7072122.1"/>
    </source>
</evidence>
<name>A0A9X2Y1F0_9MYCO</name>
<proteinExistence type="predicted"/>
<reference evidence="2" key="2">
    <citation type="journal article" date="2022" name="BMC Genomics">
        <title>Comparative genome analysis of mycobacteria focusing on tRNA and non-coding RNA.</title>
        <authorList>
            <person name="Behra P.R.K."/>
            <person name="Pettersson B.M.F."/>
            <person name="Ramesh M."/>
            <person name="Das S."/>
            <person name="Dasgupta S."/>
            <person name="Kirsebom L.A."/>
        </authorList>
    </citation>
    <scope>NUCLEOTIDE SEQUENCE</scope>
    <source>
        <strain evidence="2">DSM 45406</strain>
    </source>
</reference>
<dbReference type="GO" id="GO:0050661">
    <property type="term" value="F:NADP binding"/>
    <property type="evidence" value="ECO:0007669"/>
    <property type="project" value="InterPro"/>
</dbReference>
<dbReference type="GO" id="GO:0004345">
    <property type="term" value="F:glucose-6-phosphate dehydrogenase activity"/>
    <property type="evidence" value="ECO:0007669"/>
    <property type="project" value="UniProtKB-EC"/>
</dbReference>
<dbReference type="EMBL" id="JACKRN010000643">
    <property type="protein sequence ID" value="MCV7072122.1"/>
    <property type="molecule type" value="Genomic_DNA"/>
</dbReference>
<sequence>ESVDDLDDEVVDTLLSRLTFQTASADDGADLASAVGTAREDVGADARTVIYLSVPPTAMESMITMLGREGLADDARLIIEKPFGTTW</sequence>
<gene>
    <name evidence="2" type="ORF">H7H73_18755</name>
</gene>
<dbReference type="GO" id="GO:0006006">
    <property type="term" value="P:glucose metabolic process"/>
    <property type="evidence" value="ECO:0007669"/>
    <property type="project" value="InterPro"/>
</dbReference>
<comment type="caution">
    <text evidence="2">The sequence shown here is derived from an EMBL/GenBank/DDBJ whole genome shotgun (WGS) entry which is preliminary data.</text>
</comment>
<dbReference type="InterPro" id="IPR022674">
    <property type="entry name" value="G6P_DH_NAD-bd"/>
</dbReference>
<reference evidence="2" key="1">
    <citation type="submission" date="2020-07" db="EMBL/GenBank/DDBJ databases">
        <authorList>
            <person name="Pettersson B.M.F."/>
            <person name="Behra P.R.K."/>
            <person name="Ramesh M."/>
            <person name="Das S."/>
            <person name="Dasgupta S."/>
            <person name="Kirsebom L.A."/>
        </authorList>
    </citation>
    <scope>NUCLEOTIDE SEQUENCE</scope>
    <source>
        <strain evidence="2">DSM 45406</strain>
    </source>
</reference>
<dbReference type="Proteomes" id="UP001140272">
    <property type="component" value="Unassembled WGS sequence"/>
</dbReference>
<dbReference type="Gene3D" id="3.40.50.720">
    <property type="entry name" value="NAD(P)-binding Rossmann-like Domain"/>
    <property type="match status" value="1"/>
</dbReference>
<organism evidence="2 3">
    <name type="scientific">Mycolicibacterium rufum</name>
    <dbReference type="NCBI Taxonomy" id="318424"/>
    <lineage>
        <taxon>Bacteria</taxon>
        <taxon>Bacillati</taxon>
        <taxon>Actinomycetota</taxon>
        <taxon>Actinomycetes</taxon>
        <taxon>Mycobacteriales</taxon>
        <taxon>Mycobacteriaceae</taxon>
        <taxon>Mycolicibacterium</taxon>
    </lineage>
</organism>
<keyword evidence="2" id="KW-0560">Oxidoreductase</keyword>
<dbReference type="AlphaFoldDB" id="A0A9X2Y1F0"/>
<evidence type="ECO:0000313" key="3">
    <source>
        <dbReference type="Proteomes" id="UP001140272"/>
    </source>
</evidence>
<dbReference type="SUPFAM" id="SSF51735">
    <property type="entry name" value="NAD(P)-binding Rossmann-fold domains"/>
    <property type="match status" value="1"/>
</dbReference>
<evidence type="ECO:0000259" key="1">
    <source>
        <dbReference type="Pfam" id="PF00479"/>
    </source>
</evidence>